<organism evidence="2 3">
    <name type="scientific">Linum trigynum</name>
    <dbReference type="NCBI Taxonomy" id="586398"/>
    <lineage>
        <taxon>Eukaryota</taxon>
        <taxon>Viridiplantae</taxon>
        <taxon>Streptophyta</taxon>
        <taxon>Embryophyta</taxon>
        <taxon>Tracheophyta</taxon>
        <taxon>Spermatophyta</taxon>
        <taxon>Magnoliopsida</taxon>
        <taxon>eudicotyledons</taxon>
        <taxon>Gunneridae</taxon>
        <taxon>Pentapetalae</taxon>
        <taxon>rosids</taxon>
        <taxon>fabids</taxon>
        <taxon>Malpighiales</taxon>
        <taxon>Linaceae</taxon>
        <taxon>Linum</taxon>
    </lineage>
</organism>
<proteinExistence type="predicted"/>
<feature type="region of interest" description="Disordered" evidence="1">
    <location>
        <begin position="107"/>
        <end position="136"/>
    </location>
</feature>
<reference evidence="2 3" key="1">
    <citation type="submission" date="2024-04" db="EMBL/GenBank/DDBJ databases">
        <authorList>
            <person name="Fracassetti M."/>
        </authorList>
    </citation>
    <scope>NUCLEOTIDE SEQUENCE [LARGE SCALE GENOMIC DNA]</scope>
</reference>
<dbReference type="AlphaFoldDB" id="A0AAV2G8Y6"/>
<dbReference type="EMBL" id="OZ034821">
    <property type="protein sequence ID" value="CAL1406632.1"/>
    <property type="molecule type" value="Genomic_DNA"/>
</dbReference>
<accession>A0AAV2G8Y6</accession>
<feature type="compositionally biased region" description="Basic and acidic residues" evidence="1">
    <location>
        <begin position="121"/>
        <end position="130"/>
    </location>
</feature>
<sequence length="136" mass="15876">MCTTFSKLSFCYHTKGEEEEEEEEAVYHEDIVEQTKVITENSRDDNYQECPVGADLSFLDSHSEKMGMDVEMQANLIGNLAWRLDLQSLLEDEEFWVIREVVEEEERNEEQVLDLSQGEKPNSEEGRMVEEATEFQ</sequence>
<gene>
    <name evidence="2" type="ORF">LTRI10_LOCUS46345</name>
</gene>
<evidence type="ECO:0000313" key="3">
    <source>
        <dbReference type="Proteomes" id="UP001497516"/>
    </source>
</evidence>
<dbReference type="Proteomes" id="UP001497516">
    <property type="component" value="Chromosome 8"/>
</dbReference>
<keyword evidence="3" id="KW-1185">Reference proteome</keyword>
<evidence type="ECO:0000313" key="2">
    <source>
        <dbReference type="EMBL" id="CAL1406632.1"/>
    </source>
</evidence>
<name>A0AAV2G8Y6_9ROSI</name>
<protein>
    <submittedName>
        <fullName evidence="2">Uncharacterized protein</fullName>
    </submittedName>
</protein>
<evidence type="ECO:0000256" key="1">
    <source>
        <dbReference type="SAM" id="MobiDB-lite"/>
    </source>
</evidence>